<organism evidence="1">
    <name type="scientific">Streptococcus suis</name>
    <dbReference type="NCBI Taxonomy" id="1307"/>
    <lineage>
        <taxon>Bacteria</taxon>
        <taxon>Bacillati</taxon>
        <taxon>Bacillota</taxon>
        <taxon>Bacilli</taxon>
        <taxon>Lactobacillales</taxon>
        <taxon>Streptococcaceae</taxon>
        <taxon>Streptococcus</taxon>
    </lineage>
</organism>
<dbReference type="EMBL" id="KX077898">
    <property type="protein sequence ID" value="ANJ64806.1"/>
    <property type="molecule type" value="Genomic_DNA"/>
</dbReference>
<evidence type="ECO:0008006" key="2">
    <source>
        <dbReference type="Google" id="ProtNLM"/>
    </source>
</evidence>
<protein>
    <recommendedName>
        <fullName evidence="2">Conjugal transfer protein</fullName>
    </recommendedName>
</protein>
<proteinExistence type="predicted"/>
<accession>A0A1X9I458</accession>
<reference evidence="1" key="1">
    <citation type="journal article" date="2016" name="Front. Cell. Infect. Microbiol.">
        <title>Evolution and Diversity of the Antimicrobial Resistance Associated Mobilome in Streptococcus suis: A Probable Mobile Genetic Elements Reservoir for Other Streptococci.</title>
        <authorList>
            <person name="Huang J."/>
            <person name="Ma J."/>
            <person name="Shang K."/>
            <person name="Hu X."/>
            <person name="Liang Y."/>
            <person name="Li D."/>
            <person name="Wu Z."/>
            <person name="Dai L."/>
            <person name="Chen L."/>
            <person name="Wang L."/>
        </authorList>
    </citation>
    <scope>NUCLEOTIDE SEQUENCE</scope>
    <source>
        <strain evidence="1">YY060816</strain>
    </source>
</reference>
<evidence type="ECO:0000313" key="1">
    <source>
        <dbReference type="EMBL" id="ANJ64806.1"/>
    </source>
</evidence>
<dbReference type="AlphaFoldDB" id="A0A1X9I458"/>
<name>A0A1X9I458_STRSU</name>
<sequence length="52" mass="6171">MSITLSGGKILEQTVVKYSLQLSMLNFLYSKELLSKNEYEKIRNRLRIEYTK</sequence>